<dbReference type="Pfam" id="PF25148">
    <property type="entry name" value="DUF7824"/>
    <property type="match status" value="1"/>
</dbReference>
<protein>
    <recommendedName>
        <fullName evidence="2">DUF7824 domain-containing protein</fullName>
    </recommendedName>
</protein>
<gene>
    <name evidence="3" type="ORF">GCM10009850_072850</name>
</gene>
<comment type="caution">
    <text evidence="3">The sequence shown here is derived from an EMBL/GenBank/DDBJ whole genome shotgun (WGS) entry which is preliminary data.</text>
</comment>
<dbReference type="InterPro" id="IPR056726">
    <property type="entry name" value="DUF7824"/>
</dbReference>
<feature type="domain" description="DUF7824" evidence="2">
    <location>
        <begin position="534"/>
        <end position="711"/>
    </location>
</feature>
<proteinExistence type="predicted"/>
<feature type="compositionally biased region" description="Basic and acidic residues" evidence="1">
    <location>
        <begin position="228"/>
        <end position="244"/>
    </location>
</feature>
<organism evidence="3 4">
    <name type="scientific">Nonomuraea monospora</name>
    <dbReference type="NCBI Taxonomy" id="568818"/>
    <lineage>
        <taxon>Bacteria</taxon>
        <taxon>Bacillati</taxon>
        <taxon>Actinomycetota</taxon>
        <taxon>Actinomycetes</taxon>
        <taxon>Streptosporangiales</taxon>
        <taxon>Streptosporangiaceae</taxon>
        <taxon>Nonomuraea</taxon>
    </lineage>
</organism>
<evidence type="ECO:0000313" key="3">
    <source>
        <dbReference type="EMBL" id="GAA2211825.1"/>
    </source>
</evidence>
<accession>A0ABN3CQY1</accession>
<feature type="compositionally biased region" description="Basic and acidic residues" evidence="1">
    <location>
        <begin position="264"/>
        <end position="292"/>
    </location>
</feature>
<keyword evidence="4" id="KW-1185">Reference proteome</keyword>
<evidence type="ECO:0000256" key="1">
    <source>
        <dbReference type="SAM" id="MobiDB-lite"/>
    </source>
</evidence>
<dbReference type="RefSeq" id="WP_344485143.1">
    <property type="nucleotide sequence ID" value="NZ_BAAAQX010000022.1"/>
</dbReference>
<evidence type="ECO:0000313" key="4">
    <source>
        <dbReference type="Proteomes" id="UP001499843"/>
    </source>
</evidence>
<feature type="region of interest" description="Disordered" evidence="1">
    <location>
        <begin position="207"/>
        <end position="292"/>
    </location>
</feature>
<dbReference type="Proteomes" id="UP001499843">
    <property type="component" value="Unassembled WGS sequence"/>
</dbReference>
<reference evidence="3 4" key="1">
    <citation type="journal article" date="2019" name="Int. J. Syst. Evol. Microbiol.">
        <title>The Global Catalogue of Microorganisms (GCM) 10K type strain sequencing project: providing services to taxonomists for standard genome sequencing and annotation.</title>
        <authorList>
            <consortium name="The Broad Institute Genomics Platform"/>
            <consortium name="The Broad Institute Genome Sequencing Center for Infectious Disease"/>
            <person name="Wu L."/>
            <person name="Ma J."/>
        </authorList>
    </citation>
    <scope>NUCLEOTIDE SEQUENCE [LARGE SCALE GENOMIC DNA]</scope>
    <source>
        <strain evidence="3 4">JCM 16114</strain>
    </source>
</reference>
<evidence type="ECO:0000259" key="2">
    <source>
        <dbReference type="Pfam" id="PF25148"/>
    </source>
</evidence>
<sequence>MNPWDEVRRRISSRNEADLAEYLTGLSDADRRAVAAQVPGHLTSRLDGTSRWQIRERLGERATGYRLAGAACMSGAAQVAAWLSRRELREVRDPAADAALVMSVLRHRPEAWRRDLAARLVRRVRPPAGPEWMRLQDAPGWELAAALVVETGIEPPESDGFVACWAWRVAARHRQNGGRPVLGDDPLLDRLLPRLFTAQGVAEALIADEEGSRRQQLEATRLSGRPDGSAHDRPGGTANDRPDDGWPVGTAINRPDDGWLSGTARDRTGDRPDGTARDRLGDLADDSARDRTGGGLAAGTCLSIIGELVALAAAGRVSREALVAGCASRFMAGGEAAGTAPFVTLWRLLETSVAEIPVLDFVRLLPSGASPFVQLALDELRRAEAAGALDDELFAEAIGALVFRPEKKYVTAAVRWLGAAPPSRGGTAVAALAQVLEADLPTLRDRAVRLAVKLAPHADETARDAVREAAARLPEEARERLATAYGPLADVAPPKPPSVGTLTAPPLPRLAPPLASAAELAAEMLELRWPEEPHQYERIMAGLVELSHRDREAVVTLLAPRWHGYYGHPDNPMGHAYPSNDRTTRDLLQRCVLALVYPDYSRRLTSAMAERQEAYQQREVLPQEIVLRRLREIIHLFEREETIPVLLATPTAATGHVDPATLLDRMERLGDAEPLDADFWQALLRLPREVDEALVVRAEKLPTEAGRRLARWLRDGNLPGPAVRKESGLPDPAVRNEPGPPDPAVRNEPGLPGWLSELGSVRFDSARCSYPEEIVWWPTIMPSHRNVVAKYLVKCLSWLSERSDARAEAVVTLAHGDGPAGRATALAITAFLGHPRPAQRAAAAQALAVLAVRGQFPAGDFGWAIAKLIQDGDLSLKRITASLADLVDDGAHAEVWQAFTTALPPLLPKAGERPRGGLGEFLTVAVRAAILAGARGEVPGLAELAGRKGSSLVLQEARRLHGTV</sequence>
<name>A0ABN3CQY1_9ACTN</name>
<feature type="region of interest" description="Disordered" evidence="1">
    <location>
        <begin position="721"/>
        <end position="747"/>
    </location>
</feature>
<dbReference type="EMBL" id="BAAAQX010000022">
    <property type="protein sequence ID" value="GAA2211825.1"/>
    <property type="molecule type" value="Genomic_DNA"/>
</dbReference>